<feature type="signal peptide" evidence="1">
    <location>
        <begin position="1"/>
        <end position="22"/>
    </location>
</feature>
<dbReference type="InterPro" id="IPR033379">
    <property type="entry name" value="Acid_Pase_AS"/>
</dbReference>
<dbReference type="Proteomes" id="UP000324091">
    <property type="component" value="Chromosome 1"/>
</dbReference>
<name>A0A5C6PST2_9TELE</name>
<sequence length="83" mass="9293">MCNSRNTFGTLVLLCCLFLTECRVLKFVVAVFRHGDRSPIESYPRDPHGEDVWAHGFGQLTEVRGVGDAVAQRAQRATQSEQL</sequence>
<gene>
    <name evidence="2" type="ORF">D4764_01G0011850</name>
</gene>
<keyword evidence="3" id="KW-1185">Reference proteome</keyword>
<comment type="caution">
    <text evidence="2">The sequence shown here is derived from an EMBL/GenBank/DDBJ whole genome shotgun (WGS) entry which is preliminary data.</text>
</comment>
<dbReference type="PROSITE" id="PS00616">
    <property type="entry name" value="HIS_ACID_PHOSPHAT_1"/>
    <property type="match status" value="1"/>
</dbReference>
<evidence type="ECO:0000256" key="1">
    <source>
        <dbReference type="SAM" id="SignalP"/>
    </source>
</evidence>
<dbReference type="Gene3D" id="3.40.50.1240">
    <property type="entry name" value="Phosphoglycerate mutase-like"/>
    <property type="match status" value="1"/>
</dbReference>
<organism evidence="2 3">
    <name type="scientific">Takifugu flavidus</name>
    <name type="common">sansaifugu</name>
    <dbReference type="NCBI Taxonomy" id="433684"/>
    <lineage>
        <taxon>Eukaryota</taxon>
        <taxon>Metazoa</taxon>
        <taxon>Chordata</taxon>
        <taxon>Craniata</taxon>
        <taxon>Vertebrata</taxon>
        <taxon>Euteleostomi</taxon>
        <taxon>Actinopterygii</taxon>
        <taxon>Neopterygii</taxon>
        <taxon>Teleostei</taxon>
        <taxon>Neoteleostei</taxon>
        <taxon>Acanthomorphata</taxon>
        <taxon>Eupercaria</taxon>
        <taxon>Tetraodontiformes</taxon>
        <taxon>Tetradontoidea</taxon>
        <taxon>Tetraodontidae</taxon>
        <taxon>Takifugu</taxon>
    </lineage>
</organism>
<dbReference type="EMBL" id="RHFK02000001">
    <property type="protein sequence ID" value="TWW81370.1"/>
    <property type="molecule type" value="Genomic_DNA"/>
</dbReference>
<evidence type="ECO:0000313" key="2">
    <source>
        <dbReference type="EMBL" id="TWW81370.1"/>
    </source>
</evidence>
<feature type="chain" id="PRO_5022699033" evidence="1">
    <location>
        <begin position="23"/>
        <end position="83"/>
    </location>
</feature>
<dbReference type="SUPFAM" id="SSF53254">
    <property type="entry name" value="Phosphoglycerate mutase-like"/>
    <property type="match status" value="1"/>
</dbReference>
<evidence type="ECO:0000313" key="3">
    <source>
        <dbReference type="Proteomes" id="UP000324091"/>
    </source>
</evidence>
<dbReference type="InterPro" id="IPR029033">
    <property type="entry name" value="His_PPase_superfam"/>
</dbReference>
<dbReference type="AlphaFoldDB" id="A0A5C6PST2"/>
<proteinExistence type="predicted"/>
<keyword evidence="1" id="KW-0732">Signal</keyword>
<protein>
    <submittedName>
        <fullName evidence="2">Lysosomal acid phosphatase</fullName>
    </submittedName>
</protein>
<accession>A0A5C6PST2</accession>
<reference evidence="2 3" key="1">
    <citation type="submission" date="2019-04" db="EMBL/GenBank/DDBJ databases">
        <title>Chromosome genome assembly for Takifugu flavidus.</title>
        <authorList>
            <person name="Xiao S."/>
        </authorList>
    </citation>
    <scope>NUCLEOTIDE SEQUENCE [LARGE SCALE GENOMIC DNA]</scope>
    <source>
        <strain evidence="2">HTHZ2018</strain>
        <tissue evidence="2">Muscle</tissue>
    </source>
</reference>